<organism evidence="1 2">
    <name type="scientific">Bauhinia variegata</name>
    <name type="common">Purple orchid tree</name>
    <name type="synonym">Phanera variegata</name>
    <dbReference type="NCBI Taxonomy" id="167791"/>
    <lineage>
        <taxon>Eukaryota</taxon>
        <taxon>Viridiplantae</taxon>
        <taxon>Streptophyta</taxon>
        <taxon>Embryophyta</taxon>
        <taxon>Tracheophyta</taxon>
        <taxon>Spermatophyta</taxon>
        <taxon>Magnoliopsida</taxon>
        <taxon>eudicotyledons</taxon>
        <taxon>Gunneridae</taxon>
        <taxon>Pentapetalae</taxon>
        <taxon>rosids</taxon>
        <taxon>fabids</taxon>
        <taxon>Fabales</taxon>
        <taxon>Fabaceae</taxon>
        <taxon>Cercidoideae</taxon>
        <taxon>Cercideae</taxon>
        <taxon>Bauhiniinae</taxon>
        <taxon>Bauhinia</taxon>
    </lineage>
</organism>
<name>A0ACB9QBC7_BAUVA</name>
<protein>
    <submittedName>
        <fullName evidence="1">Uncharacterized protein</fullName>
    </submittedName>
</protein>
<sequence length="105" mass="11365">MRSPLHFSSSSLSLTSHSSSLSPQASAPFSLSYDSFHTQSASIFPLRQLLLGFPPIPSSFSLRLSSSTLSSMPSSSPSLLRTSVASKAYFGHSWREASRDLEDSH</sequence>
<dbReference type="Proteomes" id="UP000828941">
    <property type="component" value="Chromosome 1"/>
</dbReference>
<evidence type="ECO:0000313" key="2">
    <source>
        <dbReference type="Proteomes" id="UP000828941"/>
    </source>
</evidence>
<keyword evidence="2" id="KW-1185">Reference proteome</keyword>
<dbReference type="EMBL" id="CM039426">
    <property type="protein sequence ID" value="KAI4357379.1"/>
    <property type="molecule type" value="Genomic_DNA"/>
</dbReference>
<proteinExistence type="predicted"/>
<gene>
    <name evidence="1" type="ORF">L6164_001331</name>
</gene>
<evidence type="ECO:0000313" key="1">
    <source>
        <dbReference type="EMBL" id="KAI4357379.1"/>
    </source>
</evidence>
<reference evidence="1 2" key="1">
    <citation type="journal article" date="2022" name="DNA Res.">
        <title>Chromosomal-level genome assembly of the orchid tree Bauhinia variegata (Leguminosae; Cercidoideae) supports the allotetraploid origin hypothesis of Bauhinia.</title>
        <authorList>
            <person name="Zhong Y."/>
            <person name="Chen Y."/>
            <person name="Zheng D."/>
            <person name="Pang J."/>
            <person name="Liu Y."/>
            <person name="Luo S."/>
            <person name="Meng S."/>
            <person name="Qian L."/>
            <person name="Wei D."/>
            <person name="Dai S."/>
            <person name="Zhou R."/>
        </authorList>
    </citation>
    <scope>NUCLEOTIDE SEQUENCE [LARGE SCALE GENOMIC DNA]</scope>
    <source>
        <strain evidence="1">BV-YZ2020</strain>
    </source>
</reference>
<accession>A0ACB9QBC7</accession>
<comment type="caution">
    <text evidence="1">The sequence shown here is derived from an EMBL/GenBank/DDBJ whole genome shotgun (WGS) entry which is preliminary data.</text>
</comment>